<dbReference type="CDD" id="cd14273">
    <property type="entry name" value="UBA_TAP-C_like"/>
    <property type="match status" value="1"/>
</dbReference>
<dbReference type="InterPro" id="IPR006577">
    <property type="entry name" value="UAS"/>
</dbReference>
<dbReference type="GeneID" id="66078527"/>
<dbReference type="SUPFAM" id="SSF54236">
    <property type="entry name" value="Ubiquitin-like"/>
    <property type="match status" value="1"/>
</dbReference>
<keyword evidence="1" id="KW-0175">Coiled coil</keyword>
<dbReference type="EMBL" id="CM032186">
    <property type="protein sequence ID" value="KAG7090332.1"/>
    <property type="molecule type" value="Genomic_DNA"/>
</dbReference>
<feature type="region of interest" description="Disordered" evidence="2">
    <location>
        <begin position="368"/>
        <end position="447"/>
    </location>
</feature>
<dbReference type="PANTHER" id="PTHR23322:SF1">
    <property type="entry name" value="FAS-ASSOCIATED FACTOR 2"/>
    <property type="match status" value="1"/>
</dbReference>
<dbReference type="Proteomes" id="UP001049176">
    <property type="component" value="Chromosome 6"/>
</dbReference>
<dbReference type="Gene3D" id="1.10.8.10">
    <property type="entry name" value="DNA helicase RuvA subunit, C-terminal domain"/>
    <property type="match status" value="1"/>
</dbReference>
<dbReference type="AlphaFoldDB" id="A0A9P7UQ49"/>
<dbReference type="Pfam" id="PF14555">
    <property type="entry name" value="UBA_4"/>
    <property type="match status" value="1"/>
</dbReference>
<dbReference type="GO" id="GO:0043130">
    <property type="term" value="F:ubiquitin binding"/>
    <property type="evidence" value="ECO:0007669"/>
    <property type="project" value="TreeGrafter"/>
</dbReference>
<dbReference type="CDD" id="cd01767">
    <property type="entry name" value="UBX"/>
    <property type="match status" value="1"/>
</dbReference>
<feature type="compositionally biased region" description="Gly residues" evidence="2">
    <location>
        <begin position="199"/>
        <end position="211"/>
    </location>
</feature>
<dbReference type="OrthoDB" id="1026733at2759"/>
<reference evidence="4" key="1">
    <citation type="journal article" date="2021" name="Genome Biol. Evol.">
        <title>The assembled and annotated genome of the fairy-ring fungus Marasmius oreades.</title>
        <authorList>
            <person name="Hiltunen M."/>
            <person name="Ament-Velasquez S.L."/>
            <person name="Johannesson H."/>
        </authorList>
    </citation>
    <scope>NUCLEOTIDE SEQUENCE</scope>
    <source>
        <strain evidence="4">03SP1</strain>
    </source>
</reference>
<dbReference type="GO" id="GO:0036503">
    <property type="term" value="P:ERAD pathway"/>
    <property type="evidence" value="ECO:0007669"/>
    <property type="project" value="TreeGrafter"/>
</dbReference>
<dbReference type="KEGG" id="more:E1B28_009451"/>
<evidence type="ECO:0000256" key="1">
    <source>
        <dbReference type="ARBA" id="ARBA00023054"/>
    </source>
</evidence>
<feature type="compositionally biased region" description="Acidic residues" evidence="2">
    <location>
        <begin position="618"/>
        <end position="631"/>
    </location>
</feature>
<dbReference type="SMART" id="SM00594">
    <property type="entry name" value="UAS"/>
    <property type="match status" value="1"/>
</dbReference>
<feature type="compositionally biased region" description="Basic and acidic residues" evidence="2">
    <location>
        <begin position="606"/>
        <end position="617"/>
    </location>
</feature>
<dbReference type="RefSeq" id="XP_043006802.1">
    <property type="nucleotide sequence ID" value="XM_043154348.1"/>
</dbReference>
<feature type="region of interest" description="Disordered" evidence="2">
    <location>
        <begin position="594"/>
        <end position="631"/>
    </location>
</feature>
<dbReference type="Gene3D" id="3.10.20.90">
    <property type="entry name" value="Phosphatidylinositol 3-kinase Catalytic Subunit, Chain A, domain 1"/>
    <property type="match status" value="1"/>
</dbReference>
<feature type="region of interest" description="Disordered" evidence="2">
    <location>
        <begin position="188"/>
        <end position="211"/>
    </location>
</feature>
<dbReference type="PANTHER" id="PTHR23322">
    <property type="entry name" value="FAS-ASSOCIATED PROTEIN"/>
    <property type="match status" value="1"/>
</dbReference>
<evidence type="ECO:0000259" key="3">
    <source>
        <dbReference type="PROSITE" id="PS50033"/>
    </source>
</evidence>
<dbReference type="GO" id="GO:0005783">
    <property type="term" value="C:endoplasmic reticulum"/>
    <property type="evidence" value="ECO:0007669"/>
    <property type="project" value="TreeGrafter"/>
</dbReference>
<comment type="caution">
    <text evidence="4">The sequence shown here is derived from an EMBL/GenBank/DDBJ whole genome shotgun (WGS) entry which is preliminary data.</text>
</comment>
<dbReference type="InterPro" id="IPR029071">
    <property type="entry name" value="Ubiquitin-like_domsf"/>
</dbReference>
<name>A0A9P7UQ49_9AGAR</name>
<keyword evidence="5" id="KW-1185">Reference proteome</keyword>
<sequence>MDDLTDDQLVALTRFRDMTNGGDDEVAVSVLQSVDWDVQKAAELVFGTTNPPPPPRQQQTATTHIQPFDHIDDSEQGYLLGGTGRPTTGSGRYPPNSPTLFGILSYPFRILSSLIKLVLSILRIPIPYIPFLSLNFYRGRGGGLGGGGGRSNRGPERWIRELEEETGAICIGKASRVGLSSAMELVEGEPGPSTLTTRTGGGASSGAGTDLGNGRKYLPDFALGTYDEFLETCTREARIGCVILVSEEHDDIAEFKRTTLTDPTFVNLLTTNNVHTWGGDVRDTPAFTASLKLSVTTYPYVAFVGLQPSRSTRPHLNSNSSSTSDPITQSTLSILSRHQGLSSTTPEALCTHLTETLLPRVSPYLERVRSSRAVAEREKERQEEVRRSERMMREQQDHAFEESARRDRERILKKIQEDEEKKRVEEREKREKEEEERKKQVERESAERRVRERARRREWLGDRFFPSSEEGEGDVRVAIRMPDGKRVVKRFRGDADTLSSVYAFVDVQLFDPRSYEGSSSSFSAFPSSTNVHEAIQTLMQNLESTTEDPATWWGFRLVSAYPRKEIPWVPGKPVYVRDIPEFSGRGGGQVVVELINSGDSGSPRSSTDRKGKGKVEGGDDGSDGYDTESDE</sequence>
<feature type="region of interest" description="Disordered" evidence="2">
    <location>
        <begin position="309"/>
        <end position="328"/>
    </location>
</feature>
<dbReference type="Pfam" id="PF00789">
    <property type="entry name" value="UBX"/>
    <property type="match status" value="1"/>
</dbReference>
<dbReference type="PROSITE" id="PS50033">
    <property type="entry name" value="UBX"/>
    <property type="match status" value="1"/>
</dbReference>
<protein>
    <recommendedName>
        <fullName evidence="3">UBX domain-containing protein</fullName>
    </recommendedName>
</protein>
<gene>
    <name evidence="4" type="ORF">E1B28_009451</name>
</gene>
<feature type="domain" description="UBX" evidence="3">
    <location>
        <begin position="470"/>
        <end position="564"/>
    </location>
</feature>
<proteinExistence type="predicted"/>
<dbReference type="Gene3D" id="3.40.30.10">
    <property type="entry name" value="Glutaredoxin"/>
    <property type="match status" value="1"/>
</dbReference>
<dbReference type="InterPro" id="IPR001012">
    <property type="entry name" value="UBX_dom"/>
</dbReference>
<evidence type="ECO:0000313" key="4">
    <source>
        <dbReference type="EMBL" id="KAG7090332.1"/>
    </source>
</evidence>
<evidence type="ECO:0000313" key="5">
    <source>
        <dbReference type="Proteomes" id="UP001049176"/>
    </source>
</evidence>
<dbReference type="InterPro" id="IPR050730">
    <property type="entry name" value="UBX_domain-protein"/>
</dbReference>
<accession>A0A9P7UQ49</accession>
<organism evidence="4 5">
    <name type="scientific">Marasmius oreades</name>
    <name type="common">fairy-ring Marasmius</name>
    <dbReference type="NCBI Taxonomy" id="181124"/>
    <lineage>
        <taxon>Eukaryota</taxon>
        <taxon>Fungi</taxon>
        <taxon>Dikarya</taxon>
        <taxon>Basidiomycota</taxon>
        <taxon>Agaricomycotina</taxon>
        <taxon>Agaricomycetes</taxon>
        <taxon>Agaricomycetidae</taxon>
        <taxon>Agaricales</taxon>
        <taxon>Marasmiineae</taxon>
        <taxon>Marasmiaceae</taxon>
        <taxon>Marasmius</taxon>
    </lineage>
</organism>
<evidence type="ECO:0000256" key="2">
    <source>
        <dbReference type="SAM" id="MobiDB-lite"/>
    </source>
</evidence>